<accession>A0ABD5QL73</accession>
<dbReference type="Proteomes" id="UP001595925">
    <property type="component" value="Unassembled WGS sequence"/>
</dbReference>
<sequence length="314" mass="35014">MGSLVISIDAELGWGFHDLADPPESRVESGRRGWRRLLALLDRFDVPATWAVVSHLMLDRCDGRHADHPAPPGWFERERGAWADRPDLRFAPDLVAGILAADPDHELAAHSFSHVLFGDPETTPEIAREEYERSREIAARWGLVVDSFVYPRNDVGHLDVLADCGFRAYRGRSPTPEGIRGVADAAIRDRSSLVHPRIDEFGLVSIPASLFAFGFEGRLRSIAESVWTDPIVARARRGIDRAATDDGVFHLWLHPNNLRATRDDDRMAAILEYAAEVRAESALEIETMGEVADRVGPSRTGDRNEATTRTERII</sequence>
<dbReference type="EMBL" id="JBHSJG010000054">
    <property type="protein sequence ID" value="MFC4989784.1"/>
    <property type="molecule type" value="Genomic_DNA"/>
</dbReference>
<feature type="compositionally biased region" description="Basic and acidic residues" evidence="1">
    <location>
        <begin position="300"/>
        <end position="314"/>
    </location>
</feature>
<evidence type="ECO:0000313" key="2">
    <source>
        <dbReference type="EMBL" id="MFC4989784.1"/>
    </source>
</evidence>
<dbReference type="AlphaFoldDB" id="A0ABD5QL73"/>
<gene>
    <name evidence="2" type="ORF">ACFPFO_18875</name>
</gene>
<name>A0ABD5QL73_9EURY</name>
<dbReference type="InterPro" id="IPR011330">
    <property type="entry name" value="Glyco_hydro/deAcase_b/a-brl"/>
</dbReference>
<feature type="region of interest" description="Disordered" evidence="1">
    <location>
        <begin position="294"/>
        <end position="314"/>
    </location>
</feature>
<comment type="caution">
    <text evidence="2">The sequence shown here is derived from an EMBL/GenBank/DDBJ whole genome shotgun (WGS) entry which is preliminary data.</text>
</comment>
<evidence type="ECO:0000313" key="3">
    <source>
        <dbReference type="Proteomes" id="UP001595925"/>
    </source>
</evidence>
<organism evidence="2 3">
    <name type="scientific">Saliphagus infecundisoli</name>
    <dbReference type="NCBI Taxonomy" id="1849069"/>
    <lineage>
        <taxon>Archaea</taxon>
        <taxon>Methanobacteriati</taxon>
        <taxon>Methanobacteriota</taxon>
        <taxon>Stenosarchaea group</taxon>
        <taxon>Halobacteria</taxon>
        <taxon>Halobacteriales</taxon>
        <taxon>Natrialbaceae</taxon>
        <taxon>Saliphagus</taxon>
    </lineage>
</organism>
<keyword evidence="3" id="KW-1185">Reference proteome</keyword>
<dbReference type="RefSeq" id="WP_224828195.1">
    <property type="nucleotide sequence ID" value="NZ_JAIVEF010000004.1"/>
</dbReference>
<dbReference type="SUPFAM" id="SSF88713">
    <property type="entry name" value="Glycoside hydrolase/deacetylase"/>
    <property type="match status" value="1"/>
</dbReference>
<reference evidence="2 3" key="1">
    <citation type="journal article" date="2019" name="Int. J. Syst. Evol. Microbiol.">
        <title>The Global Catalogue of Microorganisms (GCM) 10K type strain sequencing project: providing services to taxonomists for standard genome sequencing and annotation.</title>
        <authorList>
            <consortium name="The Broad Institute Genomics Platform"/>
            <consortium name="The Broad Institute Genome Sequencing Center for Infectious Disease"/>
            <person name="Wu L."/>
            <person name="Ma J."/>
        </authorList>
    </citation>
    <scope>NUCLEOTIDE SEQUENCE [LARGE SCALE GENOMIC DNA]</scope>
    <source>
        <strain evidence="2 3">CGMCC 1.15824</strain>
    </source>
</reference>
<protein>
    <submittedName>
        <fullName evidence="2">Polysaccharide deacetylase family protein</fullName>
    </submittedName>
</protein>
<proteinExistence type="predicted"/>
<dbReference type="Gene3D" id="3.20.20.370">
    <property type="entry name" value="Glycoside hydrolase/deacetylase"/>
    <property type="match status" value="1"/>
</dbReference>
<evidence type="ECO:0000256" key="1">
    <source>
        <dbReference type="SAM" id="MobiDB-lite"/>
    </source>
</evidence>